<dbReference type="InterPro" id="IPR002110">
    <property type="entry name" value="Ankyrin_rpt"/>
</dbReference>
<reference evidence="4" key="2">
    <citation type="submission" date="2025-09" db="UniProtKB">
        <authorList>
            <consortium name="Ensembl"/>
        </authorList>
    </citation>
    <scope>IDENTIFICATION</scope>
</reference>
<evidence type="ECO:0000256" key="2">
    <source>
        <dbReference type="SAM" id="SignalP"/>
    </source>
</evidence>
<feature type="repeat" description="ANK" evidence="1">
    <location>
        <begin position="1"/>
        <end position="31"/>
    </location>
</feature>
<dbReference type="PANTHER" id="PTHR24125">
    <property type="entry name" value="ANKYRIN REPEAT AND DEATH DOMAIN-CONTAINING PROTEIN"/>
    <property type="match status" value="1"/>
</dbReference>
<dbReference type="Gene3D" id="1.25.40.20">
    <property type="entry name" value="Ankyrin repeat-containing domain"/>
    <property type="match status" value="2"/>
</dbReference>
<keyword evidence="2" id="KW-0732">Signal</keyword>
<dbReference type="PROSITE" id="PS50088">
    <property type="entry name" value="ANK_REPEAT"/>
    <property type="match status" value="6"/>
</dbReference>
<dbReference type="GO" id="GO:0007165">
    <property type="term" value="P:signal transduction"/>
    <property type="evidence" value="ECO:0007669"/>
    <property type="project" value="InterPro"/>
</dbReference>
<evidence type="ECO:0000259" key="3">
    <source>
        <dbReference type="PROSITE" id="PS50017"/>
    </source>
</evidence>
<dbReference type="Ensembl" id="ENSJHYT00000021173.1">
    <property type="protein sequence ID" value="ENSJHYP00000017527.1"/>
    <property type="gene ID" value="ENSJHYG00000013384.1"/>
</dbReference>
<dbReference type="Pfam" id="PF12796">
    <property type="entry name" value="Ank_2"/>
    <property type="match status" value="2"/>
</dbReference>
<dbReference type="AlphaFoldDB" id="A0A8C5JCF5"/>
<dbReference type="PANTHER" id="PTHR24125:SF0">
    <property type="entry name" value="ANKYRIN REPEAT AND DEATH DOMAIN-CONTAINING PROTEIN 1A"/>
    <property type="match status" value="1"/>
</dbReference>
<feature type="repeat" description="ANK" evidence="1">
    <location>
        <begin position="32"/>
        <end position="64"/>
    </location>
</feature>
<dbReference type="InterPro" id="IPR011029">
    <property type="entry name" value="DEATH-like_dom_sf"/>
</dbReference>
<dbReference type="PROSITE" id="PS50297">
    <property type="entry name" value="ANK_REP_REGION"/>
    <property type="match status" value="3"/>
</dbReference>
<evidence type="ECO:0000313" key="4">
    <source>
        <dbReference type="Ensembl" id="ENSJHYP00000017527.1"/>
    </source>
</evidence>
<feature type="repeat" description="ANK" evidence="1">
    <location>
        <begin position="67"/>
        <end position="99"/>
    </location>
</feature>
<dbReference type="SUPFAM" id="SSF48403">
    <property type="entry name" value="Ankyrin repeat"/>
    <property type="match status" value="1"/>
</dbReference>
<dbReference type="Gene3D" id="1.10.533.10">
    <property type="entry name" value="Death Domain, Fas"/>
    <property type="match status" value="1"/>
</dbReference>
<dbReference type="InterPro" id="IPR000488">
    <property type="entry name" value="Death_dom"/>
</dbReference>
<dbReference type="Pfam" id="PF13637">
    <property type="entry name" value="Ank_4"/>
    <property type="match status" value="1"/>
</dbReference>
<dbReference type="Proteomes" id="UP000694408">
    <property type="component" value="Unplaced"/>
</dbReference>
<accession>A0A8C5JCF5</accession>
<evidence type="ECO:0000313" key="5">
    <source>
        <dbReference type="Proteomes" id="UP000694408"/>
    </source>
</evidence>
<dbReference type="Pfam" id="PF00531">
    <property type="entry name" value="Death"/>
    <property type="match status" value="1"/>
</dbReference>
<name>A0A8C5JCF5_JUNHY</name>
<dbReference type="InterPro" id="IPR036770">
    <property type="entry name" value="Ankyrin_rpt-contain_sf"/>
</dbReference>
<dbReference type="SUPFAM" id="SSF47986">
    <property type="entry name" value="DEATH domain"/>
    <property type="match status" value="1"/>
</dbReference>
<feature type="chain" id="PRO_5034160850" evidence="2">
    <location>
        <begin position="25"/>
        <end position="392"/>
    </location>
</feature>
<dbReference type="CDD" id="cd01670">
    <property type="entry name" value="Death"/>
    <property type="match status" value="1"/>
</dbReference>
<feature type="repeat" description="ANK" evidence="1">
    <location>
        <begin position="100"/>
        <end position="132"/>
    </location>
</feature>
<dbReference type="OMA" id="RFYKWEQ"/>
<protein>
    <submittedName>
        <fullName evidence="4">Ankyrin repeat and death domain containing 1A</fullName>
    </submittedName>
</protein>
<feature type="signal peptide" evidence="2">
    <location>
        <begin position="1"/>
        <end position="24"/>
    </location>
</feature>
<keyword evidence="1" id="KW-0040">ANK repeat</keyword>
<feature type="domain" description="Death" evidence="3">
    <location>
        <begin position="305"/>
        <end position="379"/>
    </location>
</feature>
<evidence type="ECO:0000256" key="1">
    <source>
        <dbReference type="PROSITE-ProRule" id="PRU00023"/>
    </source>
</evidence>
<dbReference type="SMART" id="SM00248">
    <property type="entry name" value="ANK"/>
    <property type="match status" value="8"/>
</dbReference>
<proteinExistence type="predicted"/>
<organism evidence="4 5">
    <name type="scientific">Junco hyemalis</name>
    <name type="common">Dark-eyed junco</name>
    <dbReference type="NCBI Taxonomy" id="40217"/>
    <lineage>
        <taxon>Eukaryota</taxon>
        <taxon>Metazoa</taxon>
        <taxon>Chordata</taxon>
        <taxon>Craniata</taxon>
        <taxon>Vertebrata</taxon>
        <taxon>Euteleostomi</taxon>
        <taxon>Archelosauria</taxon>
        <taxon>Archosauria</taxon>
        <taxon>Dinosauria</taxon>
        <taxon>Saurischia</taxon>
        <taxon>Theropoda</taxon>
        <taxon>Coelurosauria</taxon>
        <taxon>Aves</taxon>
        <taxon>Neognathae</taxon>
        <taxon>Neoaves</taxon>
        <taxon>Telluraves</taxon>
        <taxon>Australaves</taxon>
        <taxon>Passeriformes</taxon>
        <taxon>Passerellidae</taxon>
        <taxon>Junco</taxon>
    </lineage>
</organism>
<reference evidence="4" key="1">
    <citation type="submission" date="2025-08" db="UniProtKB">
        <authorList>
            <consortium name="Ensembl"/>
        </authorList>
    </citation>
    <scope>IDENTIFICATION</scope>
</reference>
<feature type="repeat" description="ANK" evidence="1">
    <location>
        <begin position="133"/>
        <end position="165"/>
    </location>
</feature>
<keyword evidence="5" id="KW-1185">Reference proteome</keyword>
<dbReference type="InterPro" id="IPR052457">
    <property type="entry name" value="Ankyrin-DD_containing_protein"/>
</dbReference>
<feature type="repeat" description="ANK" evidence="1">
    <location>
        <begin position="199"/>
        <end position="231"/>
    </location>
</feature>
<dbReference type="PROSITE" id="PS50017">
    <property type="entry name" value="DEATH_DOMAIN"/>
    <property type="match status" value="1"/>
</dbReference>
<sequence>MNALLLSAWFGHLRVLQILVNAGAKINRVNRNGRNLLHCAAQRGHIQAMEFIMENLEDMCVDETDKMDRTAFHLAAEHGQLEVVEFLIRLGCSLSAKDKEENTALHLAAKNGHLSVLEKIIDVGVDLDEKNSKKMNCLHYAALHGYEEIARILMDAGIHTDALNHQNASAMHIAVLQNFPAMVKLFISAECDLDIPDNRQQTSLHIAAEHGRQDIAELILIAGVNLKLTDKQGKTSLDVAARGNHTILVDMIIKADRFYKWEKDNLNSGSWVAKHLTFKQDHRLETQHIRSVMWRLATKYLKPGEWKKLAHYWKFTDDHIRAIEQQWTGTKSYREHGHRMLLIWLHGVITAGENPIKGLYEGLVGIGRRDLAESIRKKANADSTSPRKCTAM</sequence>